<dbReference type="SUPFAM" id="SSF50129">
    <property type="entry name" value="GroES-like"/>
    <property type="match status" value="1"/>
</dbReference>
<dbReference type="RefSeq" id="WP_153861890.1">
    <property type="nucleotide sequence ID" value="NZ_WJQR01000005.1"/>
</dbReference>
<proteinExistence type="predicted"/>
<accession>A0A6I2GLB2</accession>
<dbReference type="AlphaFoldDB" id="A0A6I2GLB2"/>
<comment type="caution">
    <text evidence="4">The sequence shown here is derived from an EMBL/GenBank/DDBJ whole genome shotgun (WGS) entry which is preliminary data.</text>
</comment>
<evidence type="ECO:0000313" key="6">
    <source>
        <dbReference type="Proteomes" id="UP000469870"/>
    </source>
</evidence>
<dbReference type="PANTHER" id="PTHR44154:SF1">
    <property type="entry name" value="QUINONE OXIDOREDUCTASE"/>
    <property type="match status" value="1"/>
</dbReference>
<dbReference type="SUPFAM" id="SSF51735">
    <property type="entry name" value="NAD(P)-binding Rossmann-fold domains"/>
    <property type="match status" value="1"/>
</dbReference>
<dbReference type="Pfam" id="PF08240">
    <property type="entry name" value="ADH_N"/>
    <property type="match status" value="1"/>
</dbReference>
<dbReference type="GO" id="GO:0070402">
    <property type="term" value="F:NADPH binding"/>
    <property type="evidence" value="ECO:0007669"/>
    <property type="project" value="TreeGrafter"/>
</dbReference>
<dbReference type="InterPro" id="IPR036291">
    <property type="entry name" value="NAD(P)-bd_dom_sf"/>
</dbReference>
<dbReference type="InterPro" id="IPR051603">
    <property type="entry name" value="Zinc-ADH_QOR/CCCR"/>
</dbReference>
<evidence type="ECO:0000313" key="5">
    <source>
        <dbReference type="Proteomes" id="UP000430975"/>
    </source>
</evidence>
<evidence type="ECO:0000313" key="4">
    <source>
        <dbReference type="EMBL" id="MRI84385.1"/>
    </source>
</evidence>
<dbReference type="InterPro" id="IPR011032">
    <property type="entry name" value="GroES-like_sf"/>
</dbReference>
<dbReference type="Pfam" id="PF00107">
    <property type="entry name" value="ADH_zinc_N"/>
    <property type="match status" value="1"/>
</dbReference>
<dbReference type="Proteomes" id="UP000469870">
    <property type="component" value="Unassembled WGS sequence"/>
</dbReference>
<evidence type="ECO:0000313" key="3">
    <source>
        <dbReference type="EMBL" id="MRI81571.1"/>
    </source>
</evidence>
<gene>
    <name evidence="4" type="ORF">GIY09_00510</name>
    <name evidence="3" type="ORF">GIY11_06025</name>
</gene>
<dbReference type="SMART" id="SM00829">
    <property type="entry name" value="PKS_ER"/>
    <property type="match status" value="1"/>
</dbReference>
<dbReference type="GO" id="GO:0005829">
    <property type="term" value="C:cytosol"/>
    <property type="evidence" value="ECO:0007669"/>
    <property type="project" value="TreeGrafter"/>
</dbReference>
<feature type="domain" description="Enoyl reductase (ER)" evidence="2">
    <location>
        <begin position="10"/>
        <end position="323"/>
    </location>
</feature>
<dbReference type="EMBL" id="WJQS01000001">
    <property type="protein sequence ID" value="MRI84385.1"/>
    <property type="molecule type" value="Genomic_DNA"/>
</dbReference>
<reference evidence="5 6" key="1">
    <citation type="submission" date="2019-11" db="EMBL/GenBank/DDBJ databases">
        <title>Characterisation of Fundicoccus ignavus gen. nov. sp. nov., a novel genus of the family Aerococcaceae isolated from bulk tank milk.</title>
        <authorList>
            <person name="Siebert A."/>
            <person name="Huptas C."/>
            <person name="Wenning M."/>
            <person name="Scherer S."/>
            <person name="Doll E.V."/>
        </authorList>
    </citation>
    <scope>NUCLEOTIDE SEQUENCE [LARGE SCALE GENOMIC DNA]</scope>
    <source>
        <strain evidence="3 6">DSM 109653</strain>
        <strain evidence="4 5">WS4759</strain>
    </source>
</reference>
<dbReference type="EMBL" id="WJQR01000005">
    <property type="protein sequence ID" value="MRI81571.1"/>
    <property type="molecule type" value="Genomic_DNA"/>
</dbReference>
<dbReference type="PANTHER" id="PTHR44154">
    <property type="entry name" value="QUINONE OXIDOREDUCTASE"/>
    <property type="match status" value="1"/>
</dbReference>
<dbReference type="Gene3D" id="3.40.50.720">
    <property type="entry name" value="NAD(P)-binding Rossmann-like Domain"/>
    <property type="match status" value="1"/>
</dbReference>
<evidence type="ECO:0000259" key="2">
    <source>
        <dbReference type="SMART" id="SM00829"/>
    </source>
</evidence>
<dbReference type="GO" id="GO:0003730">
    <property type="term" value="F:mRNA 3'-UTR binding"/>
    <property type="evidence" value="ECO:0007669"/>
    <property type="project" value="TreeGrafter"/>
</dbReference>
<dbReference type="InterPro" id="IPR013154">
    <property type="entry name" value="ADH-like_N"/>
</dbReference>
<organism evidence="4 5">
    <name type="scientific">Fundicoccus ignavus</name>
    <dbReference type="NCBI Taxonomy" id="2664442"/>
    <lineage>
        <taxon>Bacteria</taxon>
        <taxon>Bacillati</taxon>
        <taxon>Bacillota</taxon>
        <taxon>Bacilli</taxon>
        <taxon>Lactobacillales</taxon>
        <taxon>Aerococcaceae</taxon>
        <taxon>Fundicoccus</taxon>
    </lineage>
</organism>
<dbReference type="InterPro" id="IPR013149">
    <property type="entry name" value="ADH-like_C"/>
</dbReference>
<keyword evidence="1" id="KW-0521">NADP</keyword>
<dbReference type="InterPro" id="IPR020843">
    <property type="entry name" value="ER"/>
</dbReference>
<dbReference type="Proteomes" id="UP000430975">
    <property type="component" value="Unassembled WGS sequence"/>
</dbReference>
<sequence length="329" mass="34717">MKAIQVNEFGGPEVLQVVEIPEPVPGAREVRVSVHAAGVNPNEAYARTGTYGAYIPELPYTPGFDGAGVVDALGEDVTHIKVGDRVYIGGFMAVRNTGTYAEKVVVDAASVHPLTDELSFEQGAALGIPGLAAYQAIVLRGQVTEQDTVFIHGGSGAVGLTAIQIAKAIGAKVVASSSTEEGRKLIRALGADAAINHVRDGQHDEIMAATDGLGPTVIVEMLANHNLDTDMEIARNEGRIVILGSRGKIEIDPRHTMTKGLDILGMSAINLDADATYAAYQALTELVNEGEILPLVGDVLPLEEARHAHEIILTKKGNGKLVLRIQNTN</sequence>
<dbReference type="FunFam" id="3.40.50.720:FF:000244">
    <property type="entry name" value="quinone oxidoreductase"/>
    <property type="match status" value="1"/>
</dbReference>
<dbReference type="GO" id="GO:0003960">
    <property type="term" value="F:quinone reductase (NADPH) activity"/>
    <property type="evidence" value="ECO:0007669"/>
    <property type="project" value="TreeGrafter"/>
</dbReference>
<evidence type="ECO:0000256" key="1">
    <source>
        <dbReference type="ARBA" id="ARBA00022857"/>
    </source>
</evidence>
<keyword evidence="5" id="KW-1185">Reference proteome</keyword>
<protein>
    <submittedName>
        <fullName evidence="4">Zinc-binding dehydrogenase</fullName>
    </submittedName>
</protein>
<dbReference type="Gene3D" id="3.90.180.10">
    <property type="entry name" value="Medium-chain alcohol dehydrogenases, catalytic domain"/>
    <property type="match status" value="1"/>
</dbReference>
<name>A0A6I2GLB2_9LACT</name>
<dbReference type="CDD" id="cd08253">
    <property type="entry name" value="zeta_crystallin"/>
    <property type="match status" value="1"/>
</dbReference>